<evidence type="ECO:0000256" key="2">
    <source>
        <dbReference type="ARBA" id="ARBA00006742"/>
    </source>
</evidence>
<comment type="subcellular location">
    <subcellularLocation>
        <location evidence="1">Cell membrane</location>
        <topology evidence="1">Single-pass membrane protein</topology>
    </subcellularLocation>
</comment>
<evidence type="ECO:0000256" key="3">
    <source>
        <dbReference type="ARBA" id="ARBA00014962"/>
    </source>
</evidence>
<evidence type="ECO:0000256" key="10">
    <source>
        <dbReference type="ARBA" id="ARBA00023136"/>
    </source>
</evidence>
<keyword evidence="9" id="KW-0811">Translocation</keyword>
<dbReference type="Proteomes" id="UP001461960">
    <property type="component" value="Unassembled WGS sequence"/>
</dbReference>
<evidence type="ECO:0000256" key="4">
    <source>
        <dbReference type="ARBA" id="ARBA00022448"/>
    </source>
</evidence>
<evidence type="ECO:0000256" key="7">
    <source>
        <dbReference type="ARBA" id="ARBA00022927"/>
    </source>
</evidence>
<dbReference type="NCBIfam" id="TIGR00739">
    <property type="entry name" value="yajC"/>
    <property type="match status" value="1"/>
</dbReference>
<evidence type="ECO:0000256" key="8">
    <source>
        <dbReference type="ARBA" id="ARBA00022989"/>
    </source>
</evidence>
<reference evidence="12 13" key="1">
    <citation type="submission" date="2024-05" db="EMBL/GenBank/DDBJ databases">
        <authorList>
            <person name="Kim H.-Y."/>
            <person name="Kim E."/>
            <person name="Cai Y."/>
            <person name="Yang S.-M."/>
            <person name="Lee W."/>
        </authorList>
    </citation>
    <scope>NUCLEOTIDE SEQUENCE [LARGE SCALE GENOMIC DNA]</scope>
    <source>
        <strain evidence="12 13">FBL11</strain>
    </source>
</reference>
<keyword evidence="6 11" id="KW-0812">Transmembrane</keyword>
<evidence type="ECO:0000256" key="1">
    <source>
        <dbReference type="ARBA" id="ARBA00004162"/>
    </source>
</evidence>
<gene>
    <name evidence="12" type="primary">yajC</name>
    <name evidence="12" type="ORF">AAIR29_04055</name>
</gene>
<name>A0ABU9X5X3_9GAMM</name>
<evidence type="ECO:0000256" key="6">
    <source>
        <dbReference type="ARBA" id="ARBA00022692"/>
    </source>
</evidence>
<keyword evidence="4" id="KW-0813">Transport</keyword>
<keyword evidence="10 11" id="KW-0472">Membrane</keyword>
<dbReference type="Pfam" id="PF02699">
    <property type="entry name" value="YajC"/>
    <property type="match status" value="1"/>
</dbReference>
<dbReference type="PANTHER" id="PTHR33909:SF1">
    <property type="entry name" value="SEC TRANSLOCON ACCESSORY COMPLEX SUBUNIT YAJC"/>
    <property type="match status" value="1"/>
</dbReference>
<feature type="transmembrane region" description="Helical" evidence="11">
    <location>
        <begin position="21"/>
        <end position="40"/>
    </location>
</feature>
<keyword evidence="13" id="KW-1185">Reference proteome</keyword>
<evidence type="ECO:0000256" key="11">
    <source>
        <dbReference type="SAM" id="Phobius"/>
    </source>
</evidence>
<keyword evidence="8 11" id="KW-1133">Transmembrane helix</keyword>
<dbReference type="RefSeq" id="WP_058368608.1">
    <property type="nucleotide sequence ID" value="NZ_JBDGHN010000002.1"/>
</dbReference>
<organism evidence="12 13">
    <name type="scientific">Psychrobacter saeujeotis</name>
    <dbReference type="NCBI Taxonomy" id="3143436"/>
    <lineage>
        <taxon>Bacteria</taxon>
        <taxon>Pseudomonadati</taxon>
        <taxon>Pseudomonadota</taxon>
        <taxon>Gammaproteobacteria</taxon>
        <taxon>Moraxellales</taxon>
        <taxon>Moraxellaceae</taxon>
        <taxon>Psychrobacter</taxon>
    </lineage>
</organism>
<comment type="similarity">
    <text evidence="2">Belongs to the YajC family.</text>
</comment>
<dbReference type="PANTHER" id="PTHR33909">
    <property type="entry name" value="SEC TRANSLOCON ACCESSORY COMPLEX SUBUNIT YAJC"/>
    <property type="match status" value="1"/>
</dbReference>
<evidence type="ECO:0000313" key="12">
    <source>
        <dbReference type="EMBL" id="MEN2750800.1"/>
    </source>
</evidence>
<evidence type="ECO:0000256" key="9">
    <source>
        <dbReference type="ARBA" id="ARBA00023010"/>
    </source>
</evidence>
<accession>A0ABU9X5X3</accession>
<keyword evidence="5" id="KW-1003">Cell membrane</keyword>
<comment type="caution">
    <text evidence="12">The sequence shown here is derived from an EMBL/GenBank/DDBJ whole genome shotgun (WGS) entry which is preliminary data.</text>
</comment>
<keyword evidence="7" id="KW-0653">Protein transport</keyword>
<dbReference type="EMBL" id="JBDGHN010000002">
    <property type="protein sequence ID" value="MEN2750800.1"/>
    <property type="molecule type" value="Genomic_DNA"/>
</dbReference>
<protein>
    <recommendedName>
        <fullName evidence="3">Sec translocon accessory complex subunit YajC</fullName>
    </recommendedName>
</protein>
<dbReference type="SMART" id="SM01323">
    <property type="entry name" value="YajC"/>
    <property type="match status" value="1"/>
</dbReference>
<evidence type="ECO:0000256" key="5">
    <source>
        <dbReference type="ARBA" id="ARBA00022475"/>
    </source>
</evidence>
<sequence length="110" mass="11677">MSLFIQAAHAAAPEAAGGASLFGQILLPVAFFAIFYFLVIRPQSKRTKEHRAMVNALTVGSEVIFAGGLMGRIKSLEGDYAIISLNNNTDIKVQRASVISVLPAGTIESV</sequence>
<dbReference type="PRINTS" id="PR01853">
    <property type="entry name" value="YAJCTRNLCASE"/>
</dbReference>
<proteinExistence type="inferred from homology"/>
<dbReference type="InterPro" id="IPR003849">
    <property type="entry name" value="Preprotein_translocase_YajC"/>
</dbReference>
<evidence type="ECO:0000313" key="13">
    <source>
        <dbReference type="Proteomes" id="UP001461960"/>
    </source>
</evidence>